<name>A0A8J6C0E5_9EUKA</name>
<feature type="compositionally biased region" description="Basic and acidic residues" evidence="2">
    <location>
        <begin position="78"/>
        <end position="91"/>
    </location>
</feature>
<dbReference type="InterPro" id="IPR052055">
    <property type="entry name" value="Hepadnavirus_pol/RT"/>
</dbReference>
<dbReference type="GO" id="GO:0004523">
    <property type="term" value="F:RNA-DNA hybrid ribonuclease activity"/>
    <property type="evidence" value="ECO:0007669"/>
    <property type="project" value="InterPro"/>
</dbReference>
<accession>A0A8J6C0E5</accession>
<dbReference type="PANTHER" id="PTHR33050">
    <property type="entry name" value="REVERSE TRANSCRIPTASE DOMAIN-CONTAINING PROTEIN"/>
    <property type="match status" value="1"/>
</dbReference>
<dbReference type="InterPro" id="IPR011010">
    <property type="entry name" value="DNA_brk_join_enz"/>
</dbReference>
<dbReference type="GO" id="GO:0003677">
    <property type="term" value="F:DNA binding"/>
    <property type="evidence" value="ECO:0007669"/>
    <property type="project" value="InterPro"/>
</dbReference>
<dbReference type="InterPro" id="IPR012337">
    <property type="entry name" value="RNaseH-like_sf"/>
</dbReference>
<dbReference type="GO" id="GO:0006310">
    <property type="term" value="P:DNA recombination"/>
    <property type="evidence" value="ECO:0007669"/>
    <property type="project" value="UniProtKB-KW"/>
</dbReference>
<dbReference type="Proteomes" id="UP000717585">
    <property type="component" value="Unassembled WGS sequence"/>
</dbReference>
<proteinExistence type="predicted"/>
<dbReference type="Gene3D" id="1.10.443.10">
    <property type="entry name" value="Intergrase catalytic core"/>
    <property type="match status" value="1"/>
</dbReference>
<feature type="domain" description="RNase H type-1" evidence="3">
    <location>
        <begin position="334"/>
        <end position="465"/>
    </location>
</feature>
<feature type="region of interest" description="Disordered" evidence="2">
    <location>
        <begin position="1"/>
        <end position="104"/>
    </location>
</feature>
<dbReference type="Gene3D" id="3.30.420.10">
    <property type="entry name" value="Ribonuclease H-like superfamily/Ribonuclease H"/>
    <property type="match status" value="1"/>
</dbReference>
<comment type="caution">
    <text evidence="4">The sequence shown here is derived from an EMBL/GenBank/DDBJ whole genome shotgun (WGS) entry which is preliminary data.</text>
</comment>
<dbReference type="InterPro" id="IPR002156">
    <property type="entry name" value="RNaseH_domain"/>
</dbReference>
<dbReference type="SUPFAM" id="SSF56349">
    <property type="entry name" value="DNA breaking-rejoining enzymes"/>
    <property type="match status" value="1"/>
</dbReference>
<dbReference type="SUPFAM" id="SSF53098">
    <property type="entry name" value="Ribonuclease H-like"/>
    <property type="match status" value="1"/>
</dbReference>
<dbReference type="InterPro" id="IPR036397">
    <property type="entry name" value="RNaseH_sf"/>
</dbReference>
<dbReference type="EMBL" id="JAHDYR010000005">
    <property type="protein sequence ID" value="KAG9396501.1"/>
    <property type="molecule type" value="Genomic_DNA"/>
</dbReference>
<evidence type="ECO:0000259" key="3">
    <source>
        <dbReference type="PROSITE" id="PS50879"/>
    </source>
</evidence>
<dbReference type="InterPro" id="IPR013762">
    <property type="entry name" value="Integrase-like_cat_sf"/>
</dbReference>
<evidence type="ECO:0000256" key="1">
    <source>
        <dbReference type="ARBA" id="ARBA00023172"/>
    </source>
</evidence>
<keyword evidence="1" id="KW-0233">DNA recombination</keyword>
<dbReference type="CDD" id="cd09275">
    <property type="entry name" value="RNase_HI_RT_DIRS1"/>
    <property type="match status" value="1"/>
</dbReference>
<sequence length="901" mass="100296">MAALWNALRSGTVAQRRRPDHNNSDTEAPQPPMRQKGPAKTLPRSSSRTSKGGRGIPSPPAAPNKPDLYRPQRRGPKHPLDPRSSKSERSHGKPAGIPPSRSQESHIYAQRGRLDDPTGPQVGVLSAWSETQRQGPIIVRCRRKAVLLQCTALRLVRGALVLPSDDASGCFHHNQAIPGQSSHLPRRLVDKCTKRDTHAIQERHSPNSRRTRPYHQLREEQSSLHYNLPRLQHRQQAPRISLASEKRLRYLHRVEEAMLSRRWTGPAWEKLLGCLSFASIAWPDGRAWLRSLQTHKQGLEAQTLAALGEWAHRLSRESPTRSFDDLASLWGLREAMDITVASDAAQSSIGAVIRRPGQPDKAFARQIHASSSKHITEEFLAACEALEMLTQDEAASGREVTIFSDSSAAVSWINRQGSTRAPQSVIARVQQLWPVLASKSISVRAVHTQGHLNVTADALSRFERLHWRTPRGILSWIMDAWGPVQVDVTGHPTKDLLLPGFTEKSSSFSDQGLESNWSGLRVFMAPPWAMLPRVLAKLARISEPLDGRDPRSLRSAAILVTPDLQSATVLALKRMTCLKRRWSFPANQLVGSDSDVRDDVFTRTAQHPLLAGYCQSYRSHIAGVLAQFAAFNPSIPLISDERVTTWAAEQCSHVGQVTLMRKAEVVKRFAPQFIGKVSPYIMQLSKGASKEARSRPRGPAVPIRVHMIMRRWKEASPLRHADPSWRQAFLFGLLAYTTTSRPGEIFALRSEDIKGRPGRGLRIRIVRTKTGRTDVWKVVPRIEGLPFSPADLLFAHLEGMRHHKGQSVWRSPASIDGRLSPDHAIEYTVLEDQVKGVFGRIITLHGFRRGSAADLILAGVPVPVVAAKGTWASEDSLIRYIEDTLRLDGVSSTIPFIKLLG</sequence>
<evidence type="ECO:0000256" key="2">
    <source>
        <dbReference type="SAM" id="MobiDB-lite"/>
    </source>
</evidence>
<reference evidence="4" key="1">
    <citation type="submission" date="2021-05" db="EMBL/GenBank/DDBJ databases">
        <title>A free-living protist that lacks canonical eukaryotic 1 DNA replication and segregation systems.</title>
        <authorList>
            <person name="Salas-Leiva D.E."/>
            <person name="Tromer E.C."/>
            <person name="Curtis B.A."/>
            <person name="Jerlstrom-Hultqvist J."/>
            <person name="Kolisko M."/>
            <person name="Yi Z."/>
            <person name="Salas-Leiva J.S."/>
            <person name="Gallot-Lavallee L."/>
            <person name="Kops G.J.P.L."/>
            <person name="Archibald J.M."/>
            <person name="Simpson A.G.B."/>
            <person name="Roger A.J."/>
        </authorList>
    </citation>
    <scope>NUCLEOTIDE SEQUENCE</scope>
    <source>
        <strain evidence="4">BICM</strain>
    </source>
</reference>
<dbReference type="GO" id="GO:0015074">
    <property type="term" value="P:DNA integration"/>
    <property type="evidence" value="ECO:0007669"/>
    <property type="project" value="InterPro"/>
</dbReference>
<keyword evidence="5" id="KW-1185">Reference proteome</keyword>
<evidence type="ECO:0000313" key="5">
    <source>
        <dbReference type="Proteomes" id="UP000717585"/>
    </source>
</evidence>
<dbReference type="OrthoDB" id="7756796at2759"/>
<dbReference type="PROSITE" id="PS50879">
    <property type="entry name" value="RNASE_H_1"/>
    <property type="match status" value="1"/>
</dbReference>
<organism evidence="4 5">
    <name type="scientific">Carpediemonas membranifera</name>
    <dbReference type="NCBI Taxonomy" id="201153"/>
    <lineage>
        <taxon>Eukaryota</taxon>
        <taxon>Metamonada</taxon>
        <taxon>Carpediemonas-like organisms</taxon>
        <taxon>Carpediemonas</taxon>
    </lineage>
</organism>
<evidence type="ECO:0000313" key="4">
    <source>
        <dbReference type="EMBL" id="KAG9396501.1"/>
    </source>
</evidence>
<dbReference type="AlphaFoldDB" id="A0A8J6C0E5"/>
<dbReference type="PANTHER" id="PTHR33050:SF7">
    <property type="entry name" value="RIBONUCLEASE H"/>
    <property type="match status" value="1"/>
</dbReference>
<gene>
    <name evidence="4" type="ORF">J8273_1493</name>
</gene>
<protein>
    <submittedName>
        <fullName evidence="4">RNase H</fullName>
    </submittedName>
</protein>